<proteinExistence type="predicted"/>
<evidence type="ECO:0000256" key="1">
    <source>
        <dbReference type="SAM" id="MobiDB-lite"/>
    </source>
</evidence>
<protein>
    <submittedName>
        <fullName evidence="2">Uncharacterized protein</fullName>
    </submittedName>
</protein>
<reference evidence="2 3" key="1">
    <citation type="journal article" date="2023" name="G3 (Bethesda)">
        <title>A chromosome-length genome assembly and annotation of blackberry (Rubus argutus, cv. 'Hillquist').</title>
        <authorList>
            <person name="Bruna T."/>
            <person name="Aryal R."/>
            <person name="Dudchenko O."/>
            <person name="Sargent D.J."/>
            <person name="Mead D."/>
            <person name="Buti M."/>
            <person name="Cavallini A."/>
            <person name="Hytonen T."/>
            <person name="Andres J."/>
            <person name="Pham M."/>
            <person name="Weisz D."/>
            <person name="Mascagni F."/>
            <person name="Usai G."/>
            <person name="Natali L."/>
            <person name="Bassil N."/>
            <person name="Fernandez G.E."/>
            <person name="Lomsadze A."/>
            <person name="Armour M."/>
            <person name="Olukolu B."/>
            <person name="Poorten T."/>
            <person name="Britton C."/>
            <person name="Davik J."/>
            <person name="Ashrafi H."/>
            <person name="Aiden E.L."/>
            <person name="Borodovsky M."/>
            <person name="Worthington M."/>
        </authorList>
    </citation>
    <scope>NUCLEOTIDE SEQUENCE [LARGE SCALE GENOMIC DNA]</scope>
    <source>
        <strain evidence="2">PI 553951</strain>
    </source>
</reference>
<feature type="region of interest" description="Disordered" evidence="1">
    <location>
        <begin position="28"/>
        <end position="47"/>
    </location>
</feature>
<keyword evidence="3" id="KW-1185">Reference proteome</keyword>
<gene>
    <name evidence="2" type="ORF">M0R45_002361</name>
</gene>
<dbReference type="Proteomes" id="UP001457282">
    <property type="component" value="Unassembled WGS sequence"/>
</dbReference>
<organism evidence="2 3">
    <name type="scientific">Rubus argutus</name>
    <name type="common">Southern blackberry</name>
    <dbReference type="NCBI Taxonomy" id="59490"/>
    <lineage>
        <taxon>Eukaryota</taxon>
        <taxon>Viridiplantae</taxon>
        <taxon>Streptophyta</taxon>
        <taxon>Embryophyta</taxon>
        <taxon>Tracheophyta</taxon>
        <taxon>Spermatophyta</taxon>
        <taxon>Magnoliopsida</taxon>
        <taxon>eudicotyledons</taxon>
        <taxon>Gunneridae</taxon>
        <taxon>Pentapetalae</taxon>
        <taxon>rosids</taxon>
        <taxon>fabids</taxon>
        <taxon>Rosales</taxon>
        <taxon>Rosaceae</taxon>
        <taxon>Rosoideae</taxon>
        <taxon>Rosoideae incertae sedis</taxon>
        <taxon>Rubus</taxon>
    </lineage>
</organism>
<comment type="caution">
    <text evidence="2">The sequence shown here is derived from an EMBL/GenBank/DDBJ whole genome shotgun (WGS) entry which is preliminary data.</text>
</comment>
<dbReference type="AlphaFoldDB" id="A0AAW1VH20"/>
<evidence type="ECO:0000313" key="3">
    <source>
        <dbReference type="Proteomes" id="UP001457282"/>
    </source>
</evidence>
<accession>A0AAW1VH20</accession>
<feature type="compositionally biased region" description="Basic and acidic residues" evidence="1">
    <location>
        <begin position="35"/>
        <end position="47"/>
    </location>
</feature>
<name>A0AAW1VH20_RUBAR</name>
<sequence>MTAIKLKQGGARIPADISIAGEEAASTMIQSRAGSGEERSWRRSKNAEMEEDGELVVEIRAGLGGLMRWWWTRQLEGEARAEASRRW</sequence>
<dbReference type="EMBL" id="JBEDUW010000348">
    <property type="protein sequence ID" value="KAK9900961.1"/>
    <property type="molecule type" value="Genomic_DNA"/>
</dbReference>
<evidence type="ECO:0000313" key="2">
    <source>
        <dbReference type="EMBL" id="KAK9900961.1"/>
    </source>
</evidence>